<comment type="caution">
    <text evidence="2">The sequence shown here is derived from an EMBL/GenBank/DDBJ whole genome shotgun (WGS) entry which is preliminary data.</text>
</comment>
<gene>
    <name evidence="2" type="ORF">GCM10009097_58380</name>
</gene>
<dbReference type="RefSeq" id="WP_343928796.1">
    <property type="nucleotide sequence ID" value="NZ_BAAAEN010000045.1"/>
</dbReference>
<evidence type="ECO:0000259" key="1">
    <source>
        <dbReference type="Pfam" id="PF22691"/>
    </source>
</evidence>
<evidence type="ECO:0000313" key="2">
    <source>
        <dbReference type="EMBL" id="GAA0533475.1"/>
    </source>
</evidence>
<sequence>MNSARLHAASELPYVRRTTATTEELLAGAFEALLEAGGLEARDVDGLGVASFTLKPDRCIDMAWRLGLNIRWSLDDGHGGASGVNMLRHAIAAIECGHARHIALLAGDVFGPDDFKELAANYNGTTRQYLAPLGIANPNTLFALLTQRHMRKHGLERADYGALAVGQRNWASANPNAVYRSPLSLEDYLAAPRVADPLCIYDCVPVVAGANAILLSHVSALPAGSPAIRIKAIDCNYNFDDQSGDGLTTGLRVISDRLFANAGVRREELDLVSVYDDYPVMALVQLEDLGIVAPGELRSFLNDRVLAGRFPLNTSGGQLSAGQAGAAGGLHGLTEAALQLLGRAGERQLSKADRALVSGYGMVEYRYGMCANAAILERAQ</sequence>
<dbReference type="PANTHER" id="PTHR42870:SF1">
    <property type="entry name" value="NON-SPECIFIC LIPID-TRANSFER PROTEIN-LIKE 2"/>
    <property type="match status" value="1"/>
</dbReference>
<dbReference type="InterPro" id="IPR002155">
    <property type="entry name" value="Thiolase"/>
</dbReference>
<dbReference type="PIRSF" id="PIRSF000429">
    <property type="entry name" value="Ac-CoA_Ac_transf"/>
    <property type="match status" value="1"/>
</dbReference>
<dbReference type="Gene3D" id="3.40.47.10">
    <property type="match status" value="1"/>
</dbReference>
<dbReference type="InterPro" id="IPR016039">
    <property type="entry name" value="Thiolase-like"/>
</dbReference>
<organism evidence="2 3">
    <name type="scientific">Pigmentiphaga daeguensis</name>
    <dbReference type="NCBI Taxonomy" id="414049"/>
    <lineage>
        <taxon>Bacteria</taxon>
        <taxon>Pseudomonadati</taxon>
        <taxon>Pseudomonadota</taxon>
        <taxon>Betaproteobacteria</taxon>
        <taxon>Burkholderiales</taxon>
        <taxon>Alcaligenaceae</taxon>
        <taxon>Pigmentiphaga</taxon>
    </lineage>
</organism>
<dbReference type="EMBL" id="BAAAEN010000045">
    <property type="protein sequence ID" value="GAA0533475.1"/>
    <property type="molecule type" value="Genomic_DNA"/>
</dbReference>
<reference evidence="3" key="1">
    <citation type="journal article" date="2019" name="Int. J. Syst. Evol. Microbiol.">
        <title>The Global Catalogue of Microorganisms (GCM) 10K type strain sequencing project: providing services to taxonomists for standard genome sequencing and annotation.</title>
        <authorList>
            <consortium name="The Broad Institute Genomics Platform"/>
            <consortium name="The Broad Institute Genome Sequencing Center for Infectious Disease"/>
            <person name="Wu L."/>
            <person name="Ma J."/>
        </authorList>
    </citation>
    <scope>NUCLEOTIDE SEQUENCE [LARGE SCALE GENOMIC DNA]</scope>
    <source>
        <strain evidence="3">JCM 14330</strain>
    </source>
</reference>
<feature type="domain" description="Thiolase C-terminal" evidence="1">
    <location>
        <begin position="244"/>
        <end position="363"/>
    </location>
</feature>
<dbReference type="PANTHER" id="PTHR42870">
    <property type="entry name" value="ACETYL-COA C-ACETYLTRANSFERASE"/>
    <property type="match status" value="1"/>
</dbReference>
<name>A0ABP3N3U2_9BURK</name>
<keyword evidence="3" id="KW-1185">Reference proteome</keyword>
<dbReference type="Proteomes" id="UP001501706">
    <property type="component" value="Unassembled WGS sequence"/>
</dbReference>
<evidence type="ECO:0000313" key="3">
    <source>
        <dbReference type="Proteomes" id="UP001501706"/>
    </source>
</evidence>
<dbReference type="InterPro" id="IPR055140">
    <property type="entry name" value="Thiolase_C_2"/>
</dbReference>
<protein>
    <submittedName>
        <fullName evidence="2">Thiolase family protein</fullName>
    </submittedName>
</protein>
<proteinExistence type="predicted"/>
<dbReference type="CDD" id="cd00829">
    <property type="entry name" value="SCP-x_thiolase"/>
    <property type="match status" value="1"/>
</dbReference>
<accession>A0ABP3N3U2</accession>
<dbReference type="SUPFAM" id="SSF53901">
    <property type="entry name" value="Thiolase-like"/>
    <property type="match status" value="2"/>
</dbReference>
<dbReference type="Pfam" id="PF22691">
    <property type="entry name" value="Thiolase_C_1"/>
    <property type="match status" value="1"/>
</dbReference>